<dbReference type="RefSeq" id="WP_166249192.1">
    <property type="nucleotide sequence ID" value="NZ_CP049616.1"/>
</dbReference>
<keyword evidence="1" id="KW-1133">Transmembrane helix</keyword>
<evidence type="ECO:0000313" key="3">
    <source>
        <dbReference type="Proteomes" id="UP000502928"/>
    </source>
</evidence>
<keyword evidence="1" id="KW-0472">Membrane</keyword>
<protein>
    <submittedName>
        <fullName evidence="2">Uncharacterized protein</fullName>
    </submittedName>
</protein>
<sequence>MNYKTKSLIYFSCFLAASTLYYVVDQRDDFQNQLNSKTYVETHFEDTGDFTDESTKDDLEEKSK</sequence>
<dbReference type="AlphaFoldDB" id="A0A6G7J4U5"/>
<accession>A0A6G7J4U5</accession>
<organism evidence="2 3">
    <name type="scientific">Flagellimonas oceani</name>
    <dbReference type="NCBI Taxonomy" id="2698672"/>
    <lineage>
        <taxon>Bacteria</taxon>
        <taxon>Pseudomonadati</taxon>
        <taxon>Bacteroidota</taxon>
        <taxon>Flavobacteriia</taxon>
        <taxon>Flavobacteriales</taxon>
        <taxon>Flavobacteriaceae</taxon>
        <taxon>Flagellimonas</taxon>
    </lineage>
</organism>
<keyword evidence="3" id="KW-1185">Reference proteome</keyword>
<dbReference type="EMBL" id="CP049616">
    <property type="protein sequence ID" value="QII45806.1"/>
    <property type="molecule type" value="Genomic_DNA"/>
</dbReference>
<name>A0A6G7J4U5_9FLAO</name>
<gene>
    <name evidence="2" type="ORF">GVT53_14355</name>
</gene>
<evidence type="ECO:0000313" key="2">
    <source>
        <dbReference type="EMBL" id="QII45806.1"/>
    </source>
</evidence>
<keyword evidence="1" id="KW-0812">Transmembrane</keyword>
<evidence type="ECO:0000256" key="1">
    <source>
        <dbReference type="SAM" id="Phobius"/>
    </source>
</evidence>
<dbReference type="KEGG" id="mut:GVT53_14355"/>
<proteinExistence type="predicted"/>
<feature type="transmembrane region" description="Helical" evidence="1">
    <location>
        <begin position="7"/>
        <end position="24"/>
    </location>
</feature>
<dbReference type="Proteomes" id="UP000502928">
    <property type="component" value="Chromosome"/>
</dbReference>
<reference evidence="2 3" key="1">
    <citation type="submission" date="2020-02" db="EMBL/GenBank/DDBJ databases">
        <title>Complete genome of Muricauda sp. 501str8.</title>
        <authorList>
            <person name="Dong B."/>
            <person name="Zhu S."/>
            <person name="Yang J."/>
            <person name="Chen J."/>
        </authorList>
    </citation>
    <scope>NUCLEOTIDE SEQUENCE [LARGE SCALE GENOMIC DNA]</scope>
    <source>
        <strain evidence="2 3">501str8</strain>
    </source>
</reference>